<name>A0ACC6AI05_NITWI</name>
<comment type="caution">
    <text evidence="1">The sequence shown here is derived from an EMBL/GenBank/DDBJ whole genome shotgun (WGS) entry which is preliminary data.</text>
</comment>
<reference evidence="1" key="1">
    <citation type="submission" date="2022-03" db="EMBL/GenBank/DDBJ databases">
        <title>Interactions between chemoautotrophic and heterotrophic bacteria.</title>
        <authorList>
            <person name="Santoro A."/>
        </authorList>
    </citation>
    <scope>NUCLEOTIDE SEQUENCE</scope>
    <source>
        <strain evidence="1">Nb-106</strain>
    </source>
</reference>
<organism evidence="1 2">
    <name type="scientific">Nitrobacter winogradskyi</name>
    <name type="common">Nitrobacter agilis</name>
    <dbReference type="NCBI Taxonomy" id="913"/>
    <lineage>
        <taxon>Bacteria</taxon>
        <taxon>Pseudomonadati</taxon>
        <taxon>Pseudomonadota</taxon>
        <taxon>Alphaproteobacteria</taxon>
        <taxon>Hyphomicrobiales</taxon>
        <taxon>Nitrobacteraceae</taxon>
        <taxon>Nitrobacter</taxon>
    </lineage>
</organism>
<proteinExistence type="predicted"/>
<evidence type="ECO:0000313" key="1">
    <source>
        <dbReference type="EMBL" id="MCP1999339.1"/>
    </source>
</evidence>
<protein>
    <submittedName>
        <fullName evidence="1">Uncharacterized protein</fullName>
    </submittedName>
</protein>
<sequence>MAGLVPAIHVLICRIALEGKTWMRGGKVGMTVFALQISWMASISK</sequence>
<dbReference type="EMBL" id="JALJZS010000002">
    <property type="protein sequence ID" value="MCP1999339.1"/>
    <property type="molecule type" value="Genomic_DNA"/>
</dbReference>
<evidence type="ECO:0000313" key="2">
    <source>
        <dbReference type="Proteomes" id="UP001205486"/>
    </source>
</evidence>
<accession>A0ACC6AI05</accession>
<gene>
    <name evidence="1" type="ORF">J2S34_001787</name>
</gene>
<dbReference type="Proteomes" id="UP001205486">
    <property type="component" value="Unassembled WGS sequence"/>
</dbReference>
<keyword evidence="2" id="KW-1185">Reference proteome</keyword>